<name>A0A8T2IBN7_9PIPI</name>
<dbReference type="GO" id="GO:0045165">
    <property type="term" value="P:cell fate commitment"/>
    <property type="evidence" value="ECO:0007669"/>
    <property type="project" value="TreeGrafter"/>
</dbReference>
<evidence type="ECO:0000256" key="10">
    <source>
        <dbReference type="SAM" id="MobiDB-lite"/>
    </source>
</evidence>
<evidence type="ECO:0000256" key="3">
    <source>
        <dbReference type="ARBA" id="ARBA00022499"/>
    </source>
</evidence>
<dbReference type="EMBL" id="JAACNH010001875">
    <property type="protein sequence ID" value="KAG8429979.1"/>
    <property type="molecule type" value="Genomic_DNA"/>
</dbReference>
<accession>A0A8T2IBN7</accession>
<keyword evidence="5" id="KW-0805">Transcription regulation</keyword>
<gene>
    <name evidence="11" type="ORF">GDO86_018719</name>
</gene>
<dbReference type="PANTHER" id="PTHR45789">
    <property type="entry name" value="FI18025P1"/>
    <property type="match status" value="1"/>
</dbReference>
<keyword evidence="6" id="KW-0238">DNA-binding</keyword>
<dbReference type="AlphaFoldDB" id="A0A8T2IBN7"/>
<dbReference type="GO" id="GO:0000978">
    <property type="term" value="F:RNA polymerase II cis-regulatory region sequence-specific DNA binding"/>
    <property type="evidence" value="ECO:0007669"/>
    <property type="project" value="TreeGrafter"/>
</dbReference>
<keyword evidence="9" id="KW-0539">Nucleus</keyword>
<reference evidence="11" key="1">
    <citation type="thesis" date="2020" institute="ProQuest LLC" country="789 East Eisenhower Parkway, Ann Arbor, MI, USA">
        <title>Comparative Genomics and Chromosome Evolution.</title>
        <authorList>
            <person name="Mudd A.B."/>
        </authorList>
    </citation>
    <scope>NUCLEOTIDE SEQUENCE</scope>
    <source>
        <strain evidence="11">Female2</strain>
        <tissue evidence="11">Blood</tissue>
    </source>
</reference>
<feature type="compositionally biased region" description="Basic and acidic residues" evidence="10">
    <location>
        <begin position="103"/>
        <end position="119"/>
    </location>
</feature>
<evidence type="ECO:0000256" key="7">
    <source>
        <dbReference type="ARBA" id="ARBA00023159"/>
    </source>
</evidence>
<evidence type="ECO:0000256" key="5">
    <source>
        <dbReference type="ARBA" id="ARBA00023015"/>
    </source>
</evidence>
<dbReference type="PANTHER" id="PTHR45789:SF1">
    <property type="entry name" value="TRANSCRIPTION FACTOR SOX-6"/>
    <property type="match status" value="1"/>
</dbReference>
<keyword evidence="8" id="KW-0804">Transcription</keyword>
<proteinExistence type="predicted"/>
<evidence type="ECO:0000256" key="8">
    <source>
        <dbReference type="ARBA" id="ARBA00023163"/>
    </source>
</evidence>
<dbReference type="InterPro" id="IPR051356">
    <property type="entry name" value="SOX/SOX-like_TF"/>
</dbReference>
<evidence type="ECO:0000256" key="1">
    <source>
        <dbReference type="ARBA" id="ARBA00004123"/>
    </source>
</evidence>
<dbReference type="GO" id="GO:0007417">
    <property type="term" value="P:central nervous system development"/>
    <property type="evidence" value="ECO:0007669"/>
    <property type="project" value="TreeGrafter"/>
</dbReference>
<feature type="compositionally biased region" description="Polar residues" evidence="10">
    <location>
        <begin position="86"/>
        <end position="101"/>
    </location>
</feature>
<dbReference type="GO" id="GO:0005634">
    <property type="term" value="C:nucleus"/>
    <property type="evidence" value="ECO:0007669"/>
    <property type="project" value="UniProtKB-SubCell"/>
</dbReference>
<evidence type="ECO:0000313" key="12">
    <source>
        <dbReference type="Proteomes" id="UP000812440"/>
    </source>
</evidence>
<keyword evidence="2" id="KW-0217">Developmental protein</keyword>
<keyword evidence="3" id="KW-1017">Isopeptide bond</keyword>
<evidence type="ECO:0000313" key="11">
    <source>
        <dbReference type="EMBL" id="KAG8429979.1"/>
    </source>
</evidence>
<evidence type="ECO:0000256" key="2">
    <source>
        <dbReference type="ARBA" id="ARBA00022473"/>
    </source>
</evidence>
<comment type="subcellular location">
    <subcellularLocation>
        <location evidence="1">Nucleus</location>
    </subcellularLocation>
</comment>
<dbReference type="GO" id="GO:0000981">
    <property type="term" value="F:DNA-binding transcription factor activity, RNA polymerase II-specific"/>
    <property type="evidence" value="ECO:0007669"/>
    <property type="project" value="TreeGrafter"/>
</dbReference>
<comment type="caution">
    <text evidence="11">The sequence shown here is derived from an EMBL/GenBank/DDBJ whole genome shotgun (WGS) entry which is preliminary data.</text>
</comment>
<feature type="non-terminal residue" evidence="11">
    <location>
        <position position="237"/>
    </location>
</feature>
<keyword evidence="7" id="KW-0010">Activator</keyword>
<dbReference type="Proteomes" id="UP000812440">
    <property type="component" value="Unassembled WGS sequence"/>
</dbReference>
<evidence type="ECO:0000256" key="4">
    <source>
        <dbReference type="ARBA" id="ARBA00022782"/>
    </source>
</evidence>
<dbReference type="OrthoDB" id="6247875at2759"/>
<keyword evidence="12" id="KW-1185">Reference proteome</keyword>
<evidence type="ECO:0000256" key="6">
    <source>
        <dbReference type="ARBA" id="ARBA00023125"/>
    </source>
</evidence>
<feature type="region of interest" description="Disordered" evidence="10">
    <location>
        <begin position="80"/>
        <end position="145"/>
    </location>
</feature>
<keyword evidence="4" id="KW-0221">Differentiation</keyword>
<sequence>GTRSHLPPLMIPIFPHDQRTLAAAAAAQQGFLFPPGLTYKPGDNYPVQFIPSTMAAASGLSPLQLQQLYAAQLASMQMSPGAKMPTTPQTPNATGTLSPTGMKSEKRVTSPVAHIKEEANQPLNLSARPKTAEPVKSPTSPTQNLFAVNKTSPVSLSSKSGIPSPIRGSSLDILSSLNSPSLFGDQDTVMKAIQEARKMREQIQREQQPPHMLDGKLPLNNLGLNNCRGDKVIKIGH</sequence>
<dbReference type="GO" id="GO:0032332">
    <property type="term" value="P:positive regulation of chondrocyte differentiation"/>
    <property type="evidence" value="ECO:0007669"/>
    <property type="project" value="TreeGrafter"/>
</dbReference>
<organism evidence="11 12">
    <name type="scientific">Hymenochirus boettgeri</name>
    <name type="common">Congo dwarf clawed frog</name>
    <dbReference type="NCBI Taxonomy" id="247094"/>
    <lineage>
        <taxon>Eukaryota</taxon>
        <taxon>Metazoa</taxon>
        <taxon>Chordata</taxon>
        <taxon>Craniata</taxon>
        <taxon>Vertebrata</taxon>
        <taxon>Euteleostomi</taxon>
        <taxon>Amphibia</taxon>
        <taxon>Batrachia</taxon>
        <taxon>Anura</taxon>
        <taxon>Pipoidea</taxon>
        <taxon>Pipidae</taxon>
        <taxon>Pipinae</taxon>
        <taxon>Hymenochirus</taxon>
    </lineage>
</organism>
<evidence type="ECO:0000256" key="9">
    <source>
        <dbReference type="ARBA" id="ARBA00023242"/>
    </source>
</evidence>
<protein>
    <submittedName>
        <fullName evidence="11">Uncharacterized protein</fullName>
    </submittedName>
</protein>